<dbReference type="RefSeq" id="WP_131957590.1">
    <property type="nucleotide sequence ID" value="NZ_SMFL01000002.1"/>
</dbReference>
<protein>
    <recommendedName>
        <fullName evidence="3">Baseplate protein J-like domain-containing protein</fullName>
    </recommendedName>
</protein>
<evidence type="ECO:0000313" key="2">
    <source>
        <dbReference type="Proteomes" id="UP000294850"/>
    </source>
</evidence>
<keyword evidence="2" id="KW-1185">Reference proteome</keyword>
<dbReference type="OrthoDB" id="9815856at2"/>
<dbReference type="Proteomes" id="UP000294850">
    <property type="component" value="Unassembled WGS sequence"/>
</dbReference>
<reference evidence="1 2" key="1">
    <citation type="submission" date="2019-03" db="EMBL/GenBank/DDBJ databases">
        <title>Dyadobacter AR-3-6 sp. nov., isolated from arctic soil.</title>
        <authorList>
            <person name="Chaudhary D.K."/>
        </authorList>
    </citation>
    <scope>NUCLEOTIDE SEQUENCE [LARGE SCALE GENOMIC DNA]</scope>
    <source>
        <strain evidence="1 2">AR-3-6</strain>
    </source>
</reference>
<sequence>MDEVLSDLETGFRDIYGEDINLDQNSPDGQMMNIFAQAATDLREALLGIYNSFNPNNAIGTVLDQRVPINNIARKGGTFTIQPIDITVDRTVDLSGLDADFTEINGTGFTVQDDAGNKFILVDSTTLTVGTTSLNFRAQQIGLVETTVGTITTQSTIVLGVTAVNNSSGALQVGQNEETDLELRIRREQSVALSASGYLNGLYGTILNIDGVTDAKVYENYSDVTDSNGIPAHGIWVIAEGGANADIAEAIYNKKSYGANMKGTVAIPVTTASGDTFTARFDRPVAENLYIRFDVQRTVAGTSVDSAGIKQYIVDNLEYNIGQYAETSRITAVALSAILATGGSAVPVNVEISKNGSSWFDYLTPTTLSSQFVLDVTRIAVTVL</sequence>
<organism evidence="1 2">
    <name type="scientific">Dyadobacter psychrotolerans</name>
    <dbReference type="NCBI Taxonomy" id="2541721"/>
    <lineage>
        <taxon>Bacteria</taxon>
        <taxon>Pseudomonadati</taxon>
        <taxon>Bacteroidota</taxon>
        <taxon>Cytophagia</taxon>
        <taxon>Cytophagales</taxon>
        <taxon>Spirosomataceae</taxon>
        <taxon>Dyadobacter</taxon>
    </lineage>
</organism>
<evidence type="ECO:0000313" key="1">
    <source>
        <dbReference type="EMBL" id="TDE17724.1"/>
    </source>
</evidence>
<accession>A0A4R5DYC1</accession>
<gene>
    <name evidence="1" type="ORF">E0F88_07485</name>
</gene>
<evidence type="ECO:0008006" key="3">
    <source>
        <dbReference type="Google" id="ProtNLM"/>
    </source>
</evidence>
<dbReference type="EMBL" id="SMFL01000002">
    <property type="protein sequence ID" value="TDE17724.1"/>
    <property type="molecule type" value="Genomic_DNA"/>
</dbReference>
<comment type="caution">
    <text evidence="1">The sequence shown here is derived from an EMBL/GenBank/DDBJ whole genome shotgun (WGS) entry which is preliminary data.</text>
</comment>
<name>A0A4R5DYC1_9BACT</name>
<dbReference type="AlphaFoldDB" id="A0A4R5DYC1"/>
<proteinExistence type="predicted"/>